<gene>
    <name evidence="2" type="ORF">F2Q68_00035835</name>
    <name evidence="1" type="ORF">F2Q70_00031428</name>
</gene>
<protein>
    <submittedName>
        <fullName evidence="2">Uncharacterized protein</fullName>
    </submittedName>
</protein>
<comment type="caution">
    <text evidence="2">The sequence shown here is derived from an EMBL/GenBank/DDBJ whole genome shotgun (WGS) entry which is preliminary data.</text>
</comment>
<evidence type="ECO:0000313" key="3">
    <source>
        <dbReference type="Proteomes" id="UP000712281"/>
    </source>
</evidence>
<dbReference type="EMBL" id="QGKW02001988">
    <property type="protein sequence ID" value="KAF2553714.1"/>
    <property type="molecule type" value="Genomic_DNA"/>
</dbReference>
<reference evidence="2" key="1">
    <citation type="submission" date="2019-12" db="EMBL/GenBank/DDBJ databases">
        <title>Genome sequencing and annotation of Brassica cretica.</title>
        <authorList>
            <person name="Studholme D.J."/>
            <person name="Sarris P.F."/>
        </authorList>
    </citation>
    <scope>NUCLEOTIDE SEQUENCE</scope>
    <source>
        <strain evidence="2">PFS-001/15</strain>
        <strain evidence="1">PFS-102/07</strain>
        <tissue evidence="2">Leaf</tissue>
    </source>
</reference>
<organism evidence="2 3">
    <name type="scientific">Brassica cretica</name>
    <name type="common">Mustard</name>
    <dbReference type="NCBI Taxonomy" id="69181"/>
    <lineage>
        <taxon>Eukaryota</taxon>
        <taxon>Viridiplantae</taxon>
        <taxon>Streptophyta</taxon>
        <taxon>Embryophyta</taxon>
        <taxon>Tracheophyta</taxon>
        <taxon>Spermatophyta</taxon>
        <taxon>Magnoliopsida</taxon>
        <taxon>eudicotyledons</taxon>
        <taxon>Gunneridae</taxon>
        <taxon>Pentapetalae</taxon>
        <taxon>rosids</taxon>
        <taxon>malvids</taxon>
        <taxon>Brassicales</taxon>
        <taxon>Brassicaceae</taxon>
        <taxon>Brassiceae</taxon>
        <taxon>Brassica</taxon>
    </lineage>
</organism>
<sequence length="90" mass="10005">MSCVFLSLLRSKASVTPDLLHVSETEIGQEDSLIGDLIIRGGTEIAGSFCGVFKFAESQREVKQRFDMARKELESMKYHPADTNRSALNP</sequence>
<dbReference type="Proteomes" id="UP000712281">
    <property type="component" value="Unassembled WGS sequence"/>
</dbReference>
<name>A0A8S9HA64_BRACR</name>
<dbReference type="AlphaFoldDB" id="A0A8S9HA64"/>
<proteinExistence type="predicted"/>
<evidence type="ECO:0000313" key="2">
    <source>
        <dbReference type="EMBL" id="KAF2553714.1"/>
    </source>
</evidence>
<evidence type="ECO:0000313" key="1">
    <source>
        <dbReference type="EMBL" id="KAF2531430.1"/>
    </source>
</evidence>
<accession>A0A8S9HA64</accession>
<dbReference type="EMBL" id="QGKY02002305">
    <property type="protein sequence ID" value="KAF2531430.1"/>
    <property type="molecule type" value="Genomic_DNA"/>
</dbReference>